<keyword evidence="1" id="KW-0812">Transmembrane</keyword>
<gene>
    <name evidence="2" type="ORF">PCYB_007900</name>
</gene>
<reference evidence="2 3" key="1">
    <citation type="journal article" date="2012" name="Nat. Genet.">
        <title>Plasmodium cynomolgi genome sequences provide insight into Plasmodium vivax and the monkey malaria clade.</title>
        <authorList>
            <person name="Tachibana S."/>
            <person name="Sullivan S.A."/>
            <person name="Kawai S."/>
            <person name="Nakamura S."/>
            <person name="Kim H.R."/>
            <person name="Goto N."/>
            <person name="Arisue N."/>
            <person name="Palacpac N.M.Q."/>
            <person name="Honma H."/>
            <person name="Yagi M."/>
            <person name="Tougan T."/>
            <person name="Katakai Y."/>
            <person name="Kaneko O."/>
            <person name="Mita T."/>
            <person name="Kita K."/>
            <person name="Yasutomi Y."/>
            <person name="Sutton P.L."/>
            <person name="Shakhbatyan R."/>
            <person name="Horii T."/>
            <person name="Yasunaga T."/>
            <person name="Barnwell J.W."/>
            <person name="Escalante A.A."/>
            <person name="Carlton J.M."/>
            <person name="Tanabe K."/>
        </authorList>
    </citation>
    <scope>NUCLEOTIDE SEQUENCE [LARGE SCALE GENOMIC DNA]</scope>
    <source>
        <strain evidence="2 3">B</strain>
    </source>
</reference>
<dbReference type="Proteomes" id="UP000006319">
    <property type="component" value="Unassembled WGS sequence"/>
</dbReference>
<dbReference type="KEGG" id="pcy:PCYB_007900"/>
<dbReference type="AlphaFoldDB" id="K6UFG1"/>
<dbReference type="VEuPathDB" id="PlasmoDB:PCYB_007900"/>
<evidence type="ECO:0000256" key="1">
    <source>
        <dbReference type="SAM" id="Phobius"/>
    </source>
</evidence>
<keyword evidence="1" id="KW-1133">Transmembrane helix</keyword>
<keyword evidence="1" id="KW-0472">Membrane</keyword>
<protein>
    <submittedName>
        <fullName evidence="2">CYIR protein</fullName>
    </submittedName>
</protein>
<accession>K6UFG1</accession>
<dbReference type="EMBL" id="DF158604">
    <property type="protein sequence ID" value="GAB70041.1"/>
    <property type="molecule type" value="Genomic_DNA"/>
</dbReference>
<dbReference type="GeneID" id="14696583"/>
<name>K6UFG1_PLACD</name>
<sequence length="50" mass="5699">IKKYGYKIIFSTLFSLLGLIIPILDLTNVEILFLPKNDPLFSTVIPYIIS</sequence>
<feature type="non-terminal residue" evidence="2">
    <location>
        <position position="1"/>
    </location>
</feature>
<evidence type="ECO:0000313" key="3">
    <source>
        <dbReference type="Proteomes" id="UP000006319"/>
    </source>
</evidence>
<proteinExistence type="predicted"/>
<keyword evidence="3" id="KW-1185">Reference proteome</keyword>
<organism evidence="2 3">
    <name type="scientific">Plasmodium cynomolgi (strain B)</name>
    <dbReference type="NCBI Taxonomy" id="1120755"/>
    <lineage>
        <taxon>Eukaryota</taxon>
        <taxon>Sar</taxon>
        <taxon>Alveolata</taxon>
        <taxon>Apicomplexa</taxon>
        <taxon>Aconoidasida</taxon>
        <taxon>Haemosporida</taxon>
        <taxon>Plasmodiidae</taxon>
        <taxon>Plasmodium</taxon>
        <taxon>Plasmodium (Plasmodium)</taxon>
    </lineage>
</organism>
<feature type="transmembrane region" description="Helical" evidence="1">
    <location>
        <begin position="12"/>
        <end position="34"/>
    </location>
</feature>
<evidence type="ECO:0000313" key="2">
    <source>
        <dbReference type="EMBL" id="GAB70041.1"/>
    </source>
</evidence>
<dbReference type="RefSeq" id="XP_004228259.1">
    <property type="nucleotide sequence ID" value="XM_004228211.1"/>
</dbReference>